<sequence length="501" mass="54911">MEVGFAEEFSLHEPSRGPGDQPHPLQIIRIESSGSMKDSTVTPYVEGISNDGNFGNTQVKYLFPQEAWLPITESRNGNVFSAVVHLLSSGIGLQALLLPVAFATLGWSWGIISLSLAFAWQLYTIWLLVQLAESVPGARYSRYLLLAISAFGPKLGKLFAIFPVMYLSGGSCVMLIITAGGNMETLYKIMCGGGDRCEANSLSGAMWFLVFTCMAILVAQLPNLNSITKISVIGAVTAVVYCTLIWVLPITKGRPSGVSYSPAEMGKSDMAKFGNIFNAIGIIVLAFRGHNLVLEIQGTLPSNQKQKSSEPMWKGVTISYLIIAMCLFPLAIAGFWAYGNKVPINGGLLTAFLQVHGPKTPRYVMGIIYLLALINNLTSFQIYAMPVFDNLEFRYIMKKKKRCPWWVRSGLRLFFGGLAFLIAVAFPFLGSLAALIGGITLPLTYVYPCFMYISIKPRPNGTMWWLNFGLGCLGSILSVMLVVAALWNLATKHLNANFFRP</sequence>
<accession>A0ACC0X399</accession>
<proteinExistence type="predicted"/>
<dbReference type="EMBL" id="CM047749">
    <property type="protein sequence ID" value="KAJ0010111.1"/>
    <property type="molecule type" value="Genomic_DNA"/>
</dbReference>
<reference evidence="2" key="1">
    <citation type="journal article" date="2023" name="G3 (Bethesda)">
        <title>Genome assembly and association tests identify interacting loci associated with vigor, precocity, and sex in interspecific pistachio rootstocks.</title>
        <authorList>
            <person name="Palmer W."/>
            <person name="Jacygrad E."/>
            <person name="Sagayaradj S."/>
            <person name="Cavanaugh K."/>
            <person name="Han R."/>
            <person name="Bertier L."/>
            <person name="Beede B."/>
            <person name="Kafkas S."/>
            <person name="Golino D."/>
            <person name="Preece J."/>
            <person name="Michelmore R."/>
        </authorList>
    </citation>
    <scope>NUCLEOTIDE SEQUENCE [LARGE SCALE GENOMIC DNA]</scope>
</reference>
<evidence type="ECO:0000313" key="1">
    <source>
        <dbReference type="EMBL" id="KAJ0010111.1"/>
    </source>
</evidence>
<keyword evidence="2" id="KW-1185">Reference proteome</keyword>
<evidence type="ECO:0000313" key="2">
    <source>
        <dbReference type="Proteomes" id="UP001163603"/>
    </source>
</evidence>
<dbReference type="Proteomes" id="UP001163603">
    <property type="component" value="Chromosome 14"/>
</dbReference>
<protein>
    <submittedName>
        <fullName evidence="1">Uncharacterized protein</fullName>
    </submittedName>
</protein>
<name>A0ACC0X399_9ROSI</name>
<gene>
    <name evidence="1" type="ORF">Pint_34190</name>
</gene>
<organism evidence="1 2">
    <name type="scientific">Pistacia integerrima</name>
    <dbReference type="NCBI Taxonomy" id="434235"/>
    <lineage>
        <taxon>Eukaryota</taxon>
        <taxon>Viridiplantae</taxon>
        <taxon>Streptophyta</taxon>
        <taxon>Embryophyta</taxon>
        <taxon>Tracheophyta</taxon>
        <taxon>Spermatophyta</taxon>
        <taxon>Magnoliopsida</taxon>
        <taxon>eudicotyledons</taxon>
        <taxon>Gunneridae</taxon>
        <taxon>Pentapetalae</taxon>
        <taxon>rosids</taxon>
        <taxon>malvids</taxon>
        <taxon>Sapindales</taxon>
        <taxon>Anacardiaceae</taxon>
        <taxon>Pistacia</taxon>
    </lineage>
</organism>
<comment type="caution">
    <text evidence="1">The sequence shown here is derived from an EMBL/GenBank/DDBJ whole genome shotgun (WGS) entry which is preliminary data.</text>
</comment>